<dbReference type="SUPFAM" id="SSF51395">
    <property type="entry name" value="FMN-linked oxidoreductases"/>
    <property type="match status" value="1"/>
</dbReference>
<keyword evidence="4" id="KW-0521">NADP</keyword>
<sequence>MQQHPATTTPDAPSDAPPDAIAAARTAKLFEPVRIGALTLKNRIAMSPMTRTMAPGGVVGEANAAYYRRRAAGGAGLIITEGAWIPHDAAANEADVPRLYGPDALNGWRQVVDAVHAEHTPILAQLWHVGQMKQHTVDGLYAPKGADYRPPRRVGPSGLSGGIGKPTTRDGEPALPADLDAIVEAYGKAAINAKMAGFDGVELHAAHGYLLDQFLWPGTNRRDDRWGGSLRNRARLAADAVAEIRRMTGPDFAVSLRISQWKVQDFAAKNFATPAELEEFARLMVDAGVDVFHCSTRRFWDNEFGSDRNLAAWTKQLSGKPVITVGSIGMTGEHIDTLMGEQSDVASLDRLLELVDRGDFDVIAVGRGMLVDPDWANKVRAGRMDRLQRWNPDVLKALV</sequence>
<dbReference type="GO" id="GO:0010181">
    <property type="term" value="F:FMN binding"/>
    <property type="evidence" value="ECO:0007669"/>
    <property type="project" value="InterPro"/>
</dbReference>
<dbReference type="OrthoDB" id="8521686at2"/>
<gene>
    <name evidence="8" type="ORF">SAMN05192542_101524</name>
</gene>
<dbReference type="PANTHER" id="PTHR43303:SF4">
    <property type="entry name" value="NADPH DEHYDROGENASE C23G7.10C-RELATED"/>
    <property type="match status" value="1"/>
</dbReference>
<feature type="region of interest" description="Disordered" evidence="6">
    <location>
        <begin position="146"/>
        <end position="174"/>
    </location>
</feature>
<dbReference type="Gene3D" id="3.20.20.70">
    <property type="entry name" value="Aldolase class I"/>
    <property type="match status" value="1"/>
</dbReference>
<evidence type="ECO:0000256" key="5">
    <source>
        <dbReference type="ARBA" id="ARBA00023002"/>
    </source>
</evidence>
<dbReference type="Proteomes" id="UP000199120">
    <property type="component" value="Unassembled WGS sequence"/>
</dbReference>
<evidence type="ECO:0000256" key="6">
    <source>
        <dbReference type="SAM" id="MobiDB-lite"/>
    </source>
</evidence>
<reference evidence="9" key="1">
    <citation type="submission" date="2016-10" db="EMBL/GenBank/DDBJ databases">
        <authorList>
            <person name="Varghese N."/>
            <person name="Submissions S."/>
        </authorList>
    </citation>
    <scope>NUCLEOTIDE SEQUENCE [LARGE SCALE GENOMIC DNA]</scope>
    <source>
        <strain evidence="9">LMG 26416</strain>
    </source>
</reference>
<dbReference type="Pfam" id="PF00724">
    <property type="entry name" value="Oxidored_FMN"/>
    <property type="match status" value="1"/>
</dbReference>
<accession>A0A1H7FYN1</accession>
<dbReference type="EMBL" id="FOAJ01000001">
    <property type="protein sequence ID" value="SEK30904.1"/>
    <property type="molecule type" value="Genomic_DNA"/>
</dbReference>
<evidence type="ECO:0000256" key="2">
    <source>
        <dbReference type="ARBA" id="ARBA00022630"/>
    </source>
</evidence>
<keyword evidence="5" id="KW-0560">Oxidoreductase</keyword>
<keyword evidence="2" id="KW-0285">Flavoprotein</keyword>
<comment type="cofactor">
    <cofactor evidence="1">
        <name>FMN</name>
        <dbReference type="ChEBI" id="CHEBI:58210"/>
    </cofactor>
</comment>
<dbReference type="GO" id="GO:0003959">
    <property type="term" value="F:NADPH dehydrogenase activity"/>
    <property type="evidence" value="ECO:0007669"/>
    <property type="project" value="InterPro"/>
</dbReference>
<evidence type="ECO:0000313" key="8">
    <source>
        <dbReference type="EMBL" id="SEK30904.1"/>
    </source>
</evidence>
<dbReference type="AlphaFoldDB" id="A0A1H7FYN1"/>
<evidence type="ECO:0000256" key="4">
    <source>
        <dbReference type="ARBA" id="ARBA00022857"/>
    </source>
</evidence>
<evidence type="ECO:0000313" key="9">
    <source>
        <dbReference type="Proteomes" id="UP000199120"/>
    </source>
</evidence>
<keyword evidence="3" id="KW-0288">FMN</keyword>
<keyword evidence="9" id="KW-1185">Reference proteome</keyword>
<dbReference type="STRING" id="416943.SAMN05445871_5719"/>
<dbReference type="GO" id="GO:0050661">
    <property type="term" value="F:NADP binding"/>
    <property type="evidence" value="ECO:0007669"/>
    <property type="project" value="InterPro"/>
</dbReference>
<feature type="domain" description="NADH:flavin oxidoreductase/NADH oxidase N-terminal" evidence="7">
    <location>
        <begin position="28"/>
        <end position="385"/>
    </location>
</feature>
<evidence type="ECO:0000256" key="3">
    <source>
        <dbReference type="ARBA" id="ARBA00022643"/>
    </source>
</evidence>
<name>A0A1H7FYN1_9BURK</name>
<dbReference type="InterPro" id="IPR013785">
    <property type="entry name" value="Aldolase_TIM"/>
</dbReference>
<dbReference type="PANTHER" id="PTHR43303">
    <property type="entry name" value="NADPH DEHYDROGENASE C23G7.10C-RELATED"/>
    <property type="match status" value="1"/>
</dbReference>
<organism evidence="8 9">
    <name type="scientific">Paraburkholderia caballeronis</name>
    <dbReference type="NCBI Taxonomy" id="416943"/>
    <lineage>
        <taxon>Bacteria</taxon>
        <taxon>Pseudomonadati</taxon>
        <taxon>Pseudomonadota</taxon>
        <taxon>Betaproteobacteria</taxon>
        <taxon>Burkholderiales</taxon>
        <taxon>Burkholderiaceae</taxon>
        <taxon>Paraburkholderia</taxon>
    </lineage>
</organism>
<dbReference type="InterPro" id="IPR044152">
    <property type="entry name" value="YqjM-like"/>
</dbReference>
<evidence type="ECO:0000259" key="7">
    <source>
        <dbReference type="Pfam" id="PF00724"/>
    </source>
</evidence>
<protein>
    <submittedName>
        <fullName evidence="8">2,4-dienoyl-CoA reductase</fullName>
    </submittedName>
</protein>
<evidence type="ECO:0000256" key="1">
    <source>
        <dbReference type="ARBA" id="ARBA00001917"/>
    </source>
</evidence>
<dbReference type="RefSeq" id="WP_090552037.1">
    <property type="nucleotide sequence ID" value="NZ_FNSR01000003.1"/>
</dbReference>
<dbReference type="InterPro" id="IPR001155">
    <property type="entry name" value="OxRdtase_FMN_N"/>
</dbReference>
<proteinExistence type="predicted"/>